<evidence type="ECO:0000256" key="1">
    <source>
        <dbReference type="SAM" id="SignalP"/>
    </source>
</evidence>
<dbReference type="EMBL" id="CP035704">
    <property type="protein sequence ID" value="QBB69101.1"/>
    <property type="molecule type" value="Genomic_DNA"/>
</dbReference>
<dbReference type="OrthoDB" id="5959916at2"/>
<gene>
    <name evidence="2" type="ORF">ELE36_01160</name>
</gene>
<dbReference type="AlphaFoldDB" id="A0A411HF51"/>
<accession>A0A411HF51</accession>
<feature type="signal peptide" evidence="1">
    <location>
        <begin position="1"/>
        <end position="32"/>
    </location>
</feature>
<keyword evidence="1" id="KW-0732">Signal</keyword>
<protein>
    <recommendedName>
        <fullName evidence="4">DUF2946 domain-containing protein</fullName>
    </recommendedName>
</protein>
<dbReference type="RefSeq" id="WP_129831356.1">
    <property type="nucleotide sequence ID" value="NZ_CP035704.1"/>
</dbReference>
<dbReference type="Proteomes" id="UP000291562">
    <property type="component" value="Chromosome"/>
</dbReference>
<keyword evidence="3" id="KW-1185">Reference proteome</keyword>
<name>A0A411HF51_9GAMM</name>
<evidence type="ECO:0000313" key="2">
    <source>
        <dbReference type="EMBL" id="QBB69101.1"/>
    </source>
</evidence>
<feature type="chain" id="PRO_5019422687" description="DUF2946 domain-containing protein" evidence="1">
    <location>
        <begin position="33"/>
        <end position="128"/>
    </location>
</feature>
<evidence type="ECO:0000313" key="3">
    <source>
        <dbReference type="Proteomes" id="UP000291562"/>
    </source>
</evidence>
<dbReference type="KEGG" id="xbc:ELE36_01160"/>
<evidence type="ECO:0008006" key="4">
    <source>
        <dbReference type="Google" id="ProtNLM"/>
    </source>
</evidence>
<reference evidence="2 3" key="1">
    <citation type="submission" date="2019-01" db="EMBL/GenBank/DDBJ databases">
        <title>Pseudolysobacter antarctica gen. nov., sp. nov., isolated from Fildes Peninsula, Antarctica.</title>
        <authorList>
            <person name="Wei Z."/>
            <person name="Peng F."/>
        </authorList>
    </citation>
    <scope>NUCLEOTIDE SEQUENCE [LARGE SCALE GENOMIC DNA]</scope>
    <source>
        <strain evidence="2 3">AQ6-296</strain>
    </source>
</reference>
<sequence length="128" mass="13511">MPARSLMTRLRRHVAMSAWLFALLVLAQTAFATVCLTDAAPPSSTLATATAEQAVTLIVAAQNPSADEAENCWHAGSGGCHCACVHSVSLTSSAWHIEIKPPVSTRFDFSPAAPIVAVHDDHLRPPIA</sequence>
<organism evidence="2 3">
    <name type="scientific">Pseudolysobacter antarcticus</name>
    <dbReference type="NCBI Taxonomy" id="2511995"/>
    <lineage>
        <taxon>Bacteria</taxon>
        <taxon>Pseudomonadati</taxon>
        <taxon>Pseudomonadota</taxon>
        <taxon>Gammaproteobacteria</taxon>
        <taxon>Lysobacterales</taxon>
        <taxon>Rhodanobacteraceae</taxon>
        <taxon>Pseudolysobacter</taxon>
    </lineage>
</organism>
<proteinExistence type="predicted"/>